<dbReference type="Pfam" id="PF05368">
    <property type="entry name" value="NmrA"/>
    <property type="match status" value="1"/>
</dbReference>
<feature type="domain" description="NmrA-like" evidence="1">
    <location>
        <begin position="5"/>
        <end position="67"/>
    </location>
</feature>
<dbReference type="Proteomes" id="UP001417504">
    <property type="component" value="Unassembled WGS sequence"/>
</dbReference>
<organism evidence="2 3">
    <name type="scientific">Stephania japonica</name>
    <dbReference type="NCBI Taxonomy" id="461633"/>
    <lineage>
        <taxon>Eukaryota</taxon>
        <taxon>Viridiplantae</taxon>
        <taxon>Streptophyta</taxon>
        <taxon>Embryophyta</taxon>
        <taxon>Tracheophyta</taxon>
        <taxon>Spermatophyta</taxon>
        <taxon>Magnoliopsida</taxon>
        <taxon>Ranunculales</taxon>
        <taxon>Menispermaceae</taxon>
        <taxon>Menispermoideae</taxon>
        <taxon>Cissampelideae</taxon>
        <taxon>Stephania</taxon>
    </lineage>
</organism>
<dbReference type="Gene3D" id="3.40.50.720">
    <property type="entry name" value="NAD(P)-binding Rossmann-like Domain"/>
    <property type="match status" value="1"/>
</dbReference>
<gene>
    <name evidence="2" type="ORF">Sjap_010330</name>
</gene>
<keyword evidence="3" id="KW-1185">Reference proteome</keyword>
<dbReference type="AlphaFoldDB" id="A0AAP0JBE6"/>
<evidence type="ECO:0000259" key="1">
    <source>
        <dbReference type="Pfam" id="PF05368"/>
    </source>
</evidence>
<dbReference type="InterPro" id="IPR050608">
    <property type="entry name" value="NmrA-type/Isoflavone_red_sf"/>
</dbReference>
<reference evidence="2 3" key="1">
    <citation type="submission" date="2024-01" db="EMBL/GenBank/DDBJ databases">
        <title>Genome assemblies of Stephania.</title>
        <authorList>
            <person name="Yang L."/>
        </authorList>
    </citation>
    <scope>NUCLEOTIDE SEQUENCE [LARGE SCALE GENOMIC DNA]</scope>
    <source>
        <strain evidence="2">QJT</strain>
        <tissue evidence="2">Leaf</tissue>
    </source>
</reference>
<dbReference type="PANTHER" id="PTHR43349:SF93">
    <property type="entry name" value="ISOFLAVONE REDUCTASE HOMOLOG P3-RELATED"/>
    <property type="match status" value="1"/>
</dbReference>
<dbReference type="InterPro" id="IPR036291">
    <property type="entry name" value="NAD(P)-bd_dom_sf"/>
</dbReference>
<name>A0AAP0JBE6_9MAGN</name>
<protein>
    <recommendedName>
        <fullName evidence="1">NmrA-like domain-containing protein</fullName>
    </recommendedName>
</protein>
<accession>A0AAP0JBE6</accession>
<proteinExistence type="predicted"/>
<dbReference type="SUPFAM" id="SSF51735">
    <property type="entry name" value="NAD(P)-binding Rossmann-fold domains"/>
    <property type="match status" value="1"/>
</dbReference>
<evidence type="ECO:0000313" key="2">
    <source>
        <dbReference type="EMBL" id="KAK9129843.1"/>
    </source>
</evidence>
<evidence type="ECO:0000313" key="3">
    <source>
        <dbReference type="Proteomes" id="UP001417504"/>
    </source>
</evidence>
<dbReference type="EMBL" id="JBBNAE010000004">
    <property type="protein sequence ID" value="KAK9129843.1"/>
    <property type="molecule type" value="Genomic_DNA"/>
</dbReference>
<comment type="caution">
    <text evidence="2">The sequence shown here is derived from an EMBL/GenBank/DDBJ whole genome shotgun (WGS) entry which is preliminary data.</text>
</comment>
<sequence length="67" mass="7137">MADGKSNILVIGGTGYIGTFIVKASARMGHPTFALVREGTASDPLKTKLIESFKDSVVTLMPGDFYD</sequence>
<dbReference type="PANTHER" id="PTHR43349">
    <property type="entry name" value="PINORESINOL REDUCTASE-RELATED"/>
    <property type="match status" value="1"/>
</dbReference>
<dbReference type="InterPro" id="IPR008030">
    <property type="entry name" value="NmrA-like"/>
</dbReference>